<dbReference type="AlphaFoldDB" id="A0A5E8C6D4"/>
<keyword evidence="5" id="KW-0676">Redox-active center</keyword>
<gene>
    <name evidence="8" type="ORF">SAPINGB_P006290</name>
</gene>
<dbReference type="GO" id="GO:0042744">
    <property type="term" value="P:hydrogen peroxide catabolic process"/>
    <property type="evidence" value="ECO:0007669"/>
    <property type="project" value="TreeGrafter"/>
</dbReference>
<keyword evidence="4" id="KW-0560">Oxidoreductase</keyword>
<organism evidence="8 9">
    <name type="scientific">Magnusiomyces paraingens</name>
    <dbReference type="NCBI Taxonomy" id="2606893"/>
    <lineage>
        <taxon>Eukaryota</taxon>
        <taxon>Fungi</taxon>
        <taxon>Dikarya</taxon>
        <taxon>Ascomycota</taxon>
        <taxon>Saccharomycotina</taxon>
        <taxon>Dipodascomycetes</taxon>
        <taxon>Dipodascales</taxon>
        <taxon>Dipodascaceae</taxon>
        <taxon>Magnusiomyces</taxon>
    </lineage>
</organism>
<dbReference type="RefSeq" id="XP_031856892.1">
    <property type="nucleotide sequence ID" value="XM_032001001.1"/>
</dbReference>
<dbReference type="GO" id="GO:0008379">
    <property type="term" value="F:thioredoxin peroxidase activity"/>
    <property type="evidence" value="ECO:0007669"/>
    <property type="project" value="TreeGrafter"/>
</dbReference>
<dbReference type="SUPFAM" id="SSF52833">
    <property type="entry name" value="Thioredoxin-like"/>
    <property type="match status" value="1"/>
</dbReference>
<dbReference type="InterPro" id="IPR035213">
    <property type="entry name" value="DUF5321"/>
</dbReference>
<dbReference type="GO" id="GO:0045454">
    <property type="term" value="P:cell redox homeostasis"/>
    <property type="evidence" value="ECO:0007669"/>
    <property type="project" value="TreeGrafter"/>
</dbReference>
<dbReference type="InterPro" id="IPR050217">
    <property type="entry name" value="Peroxiredoxin"/>
</dbReference>
<dbReference type="PROSITE" id="PS51352">
    <property type="entry name" value="THIOREDOXIN_2"/>
    <property type="match status" value="1"/>
</dbReference>
<dbReference type="Pfam" id="PF10417">
    <property type="entry name" value="1-cysPrx_C"/>
    <property type="match status" value="1"/>
</dbReference>
<evidence type="ECO:0000256" key="6">
    <source>
        <dbReference type="ARBA" id="ARBA00025719"/>
    </source>
</evidence>
<evidence type="ECO:0000256" key="2">
    <source>
        <dbReference type="ARBA" id="ARBA00022559"/>
    </source>
</evidence>
<dbReference type="GO" id="GO:0005829">
    <property type="term" value="C:cytosol"/>
    <property type="evidence" value="ECO:0007669"/>
    <property type="project" value="TreeGrafter"/>
</dbReference>
<evidence type="ECO:0000256" key="5">
    <source>
        <dbReference type="ARBA" id="ARBA00023284"/>
    </source>
</evidence>
<dbReference type="CDD" id="cd03016">
    <property type="entry name" value="PRX_1cys"/>
    <property type="match status" value="1"/>
</dbReference>
<evidence type="ECO:0000259" key="7">
    <source>
        <dbReference type="PROSITE" id="PS51352"/>
    </source>
</evidence>
<dbReference type="InterPro" id="IPR036249">
    <property type="entry name" value="Thioredoxin-like_sf"/>
</dbReference>
<evidence type="ECO:0000256" key="4">
    <source>
        <dbReference type="ARBA" id="ARBA00023002"/>
    </source>
</evidence>
<evidence type="ECO:0000256" key="3">
    <source>
        <dbReference type="ARBA" id="ARBA00022862"/>
    </source>
</evidence>
<evidence type="ECO:0000313" key="9">
    <source>
        <dbReference type="Proteomes" id="UP000398389"/>
    </source>
</evidence>
<keyword evidence="2" id="KW-0575">Peroxidase</keyword>
<dbReference type="Gene3D" id="3.40.30.10">
    <property type="entry name" value="Glutaredoxin"/>
    <property type="match status" value="1"/>
</dbReference>
<proteinExistence type="inferred from homology"/>
<dbReference type="Pfam" id="PF17254">
    <property type="entry name" value="DUF5321"/>
    <property type="match status" value="1"/>
</dbReference>
<dbReference type="FunFam" id="3.40.30.10:FF:000011">
    <property type="entry name" value="Peroxiredoxin PRX1"/>
    <property type="match status" value="1"/>
</dbReference>
<reference evidence="8 9" key="1">
    <citation type="submission" date="2019-09" db="EMBL/GenBank/DDBJ databases">
        <authorList>
            <person name="Brejova B."/>
        </authorList>
    </citation>
    <scope>NUCLEOTIDE SEQUENCE [LARGE SCALE GENOMIC DNA]</scope>
</reference>
<dbReference type="OrthoDB" id="2996783at2759"/>
<dbReference type="GO" id="GO:0033554">
    <property type="term" value="P:cellular response to stress"/>
    <property type="evidence" value="ECO:0007669"/>
    <property type="project" value="TreeGrafter"/>
</dbReference>
<dbReference type="PANTHER" id="PTHR10681">
    <property type="entry name" value="THIOREDOXIN PEROXIDASE"/>
    <property type="match status" value="1"/>
</dbReference>
<dbReference type="InterPro" id="IPR019479">
    <property type="entry name" value="Peroxiredoxin_C"/>
</dbReference>
<protein>
    <recommendedName>
        <fullName evidence="7">Thioredoxin domain-containing protein</fullName>
    </recommendedName>
</protein>
<dbReference type="GO" id="GO:0006979">
    <property type="term" value="P:response to oxidative stress"/>
    <property type="evidence" value="ECO:0007669"/>
    <property type="project" value="TreeGrafter"/>
</dbReference>
<feature type="domain" description="Thioredoxin" evidence="7">
    <location>
        <begin position="47"/>
        <end position="211"/>
    </location>
</feature>
<name>A0A5E8C6D4_9ASCO</name>
<dbReference type="FunFam" id="3.30.1020.10:FF:000001">
    <property type="entry name" value="1-Cys peroxiredoxin"/>
    <property type="match status" value="1"/>
</dbReference>
<keyword evidence="9" id="KW-1185">Reference proteome</keyword>
<accession>A0A5E8C6D4</accession>
<comment type="similarity">
    <text evidence="1">Belongs to the peroxiredoxin family. AhpC/Prx1 subfamily.</text>
</comment>
<evidence type="ECO:0000313" key="8">
    <source>
        <dbReference type="EMBL" id="VVT58600.1"/>
    </source>
</evidence>
<dbReference type="InterPro" id="IPR000866">
    <property type="entry name" value="AhpC/TSA"/>
</dbReference>
<dbReference type="Gene3D" id="3.30.1020.10">
    <property type="entry name" value="Antioxidant, Horf6, Chain A, domain2"/>
    <property type="match status" value="1"/>
</dbReference>
<dbReference type="EMBL" id="CABVLU010000005">
    <property type="protein sequence ID" value="VVT58600.1"/>
    <property type="molecule type" value="Genomic_DNA"/>
</dbReference>
<dbReference type="InterPro" id="IPR045020">
    <property type="entry name" value="PRX_1cys"/>
</dbReference>
<evidence type="ECO:0000256" key="1">
    <source>
        <dbReference type="ARBA" id="ARBA00009796"/>
    </source>
</evidence>
<dbReference type="InterPro" id="IPR013766">
    <property type="entry name" value="Thioredoxin_domain"/>
</dbReference>
<dbReference type="PANTHER" id="PTHR10681:SF128">
    <property type="entry name" value="THIOREDOXIN-DEPENDENT PEROXIDE REDUCTASE, MITOCHONDRIAL"/>
    <property type="match status" value="1"/>
</dbReference>
<dbReference type="Proteomes" id="UP000398389">
    <property type="component" value="Unassembled WGS sequence"/>
</dbReference>
<sequence>MSAILRRSIAVATRGQLRATSSRIAQPSRVLGFRFNSTFKQENQPRIRIGSEAPNFKAITTQGEIDFHDWIGDSWAVLFSHPADFTPVCTTELGAFSQLAPEFAKRNTKLIGLSADPLEDHVKWIKDIEDVATNGSPFQFPVIADTDRNVSFLYDMVDQANFEKLDKGIAFTIRNVFIIDPSKKVRLFLVYPASTGRNTAEVLRVLDALQLTDKAGVVTPANWAQGQDVIIPPSVSNADAKAKFGDFKEVKPYLRFTKEPTVKSSFAGSSAGPTAGFIFAAAAAAGAFALTQVDDKDQAKVAQLKGVFEKLKNQEPVDVAMELGTNDPKSEAEWDRLFKHLRETPELVYTPKSQSPKK</sequence>
<dbReference type="Pfam" id="PF00578">
    <property type="entry name" value="AhpC-TSA"/>
    <property type="match status" value="1"/>
</dbReference>
<keyword evidence="3" id="KW-0049">Antioxidant</keyword>
<dbReference type="GeneID" id="43585101"/>
<comment type="similarity">
    <text evidence="6">Belongs to the peroxiredoxin family. Prx6 subfamily.</text>
</comment>